<dbReference type="Proteomes" id="UP000215335">
    <property type="component" value="Unassembled WGS sequence"/>
</dbReference>
<evidence type="ECO:0000313" key="3">
    <source>
        <dbReference type="Proteomes" id="UP000215335"/>
    </source>
</evidence>
<evidence type="ECO:0000313" key="2">
    <source>
        <dbReference type="EMBL" id="OXU27759.1"/>
    </source>
</evidence>
<dbReference type="EMBL" id="NNAY01000546">
    <property type="protein sequence ID" value="OXU27759.1"/>
    <property type="molecule type" value="Genomic_DNA"/>
</dbReference>
<protein>
    <submittedName>
        <fullName evidence="2">Uncharacterized protein</fullName>
    </submittedName>
</protein>
<dbReference type="AlphaFoldDB" id="A0A232FBC1"/>
<comment type="caution">
    <text evidence="2">The sequence shown here is derived from an EMBL/GenBank/DDBJ whole genome shotgun (WGS) entry which is preliminary data.</text>
</comment>
<proteinExistence type="predicted"/>
<sequence length="663" mass="75925">MYSLIPRSKNRIQIRSLAKCELGRYLSTACVKFSERRSQGGLFSRLRNVLQHSEYEFSKARFSRQKRCTLRKNSSWAVNAKQIKFNPILLKDLEFFQKACMAFVYKRNASDLSIKNPKPPIREPNMPEGSNKKDEKKKDKKEKKPVMYAAEDSSESQSTKTPTNEIKQIFRNKWGVKLIENVNISDENARTYMKSISSLQWGVNLNSSMDENKLFNTTDKADSSKVRLALVSKGNGEMDKSYVKRPKRQGDEFAVDPNFALYYKTGDEFIDYDEEYYVPMEMSGKEIATAWKELVVNSKGPKAKEDEAKPVELQEVESIFIRPEPPAPKLDVKSIKSSNISKSSSGSYAQTAHFSTCTFFMTPTITGNESSTDSFNPNASAFHLVEEAKNSEETVFSPSILLPSRPLSPIESSYEAFREDNDEFLENLTTSPDTALDFANDDRIMQSITKEQLHSNMKEFEAMKENTTYKLSGLSIEDRAFKNTEQNYDGSIMDGMRLSPLNQFHVTIFDKRQYTSSANDDADEMTTEYTIEGDTVKVNGDPYPYSKEHFEKWRLPKTENFNIHLNIDPEYRNSTKLNKSDKISNKTKNKKNNSWSFTSWFGKSKPVFSHPNHLGENIIDKLVEKPAVVSASKQATEPVPDSLHHFQLQRIKCKQFDDNLTKN</sequence>
<organism evidence="2 3">
    <name type="scientific">Trichomalopsis sarcophagae</name>
    <dbReference type="NCBI Taxonomy" id="543379"/>
    <lineage>
        <taxon>Eukaryota</taxon>
        <taxon>Metazoa</taxon>
        <taxon>Ecdysozoa</taxon>
        <taxon>Arthropoda</taxon>
        <taxon>Hexapoda</taxon>
        <taxon>Insecta</taxon>
        <taxon>Pterygota</taxon>
        <taxon>Neoptera</taxon>
        <taxon>Endopterygota</taxon>
        <taxon>Hymenoptera</taxon>
        <taxon>Apocrita</taxon>
        <taxon>Proctotrupomorpha</taxon>
        <taxon>Chalcidoidea</taxon>
        <taxon>Pteromalidae</taxon>
        <taxon>Pteromalinae</taxon>
        <taxon>Trichomalopsis</taxon>
    </lineage>
</organism>
<name>A0A232FBC1_9HYME</name>
<evidence type="ECO:0000256" key="1">
    <source>
        <dbReference type="SAM" id="MobiDB-lite"/>
    </source>
</evidence>
<feature type="compositionally biased region" description="Basic and acidic residues" evidence="1">
    <location>
        <begin position="130"/>
        <end position="145"/>
    </location>
</feature>
<feature type="region of interest" description="Disordered" evidence="1">
    <location>
        <begin position="114"/>
        <end position="163"/>
    </location>
</feature>
<reference evidence="2 3" key="1">
    <citation type="journal article" date="2017" name="Curr. Biol.">
        <title>The Evolution of Venom by Co-option of Single-Copy Genes.</title>
        <authorList>
            <person name="Martinson E.O."/>
            <person name="Mrinalini"/>
            <person name="Kelkar Y.D."/>
            <person name="Chang C.H."/>
            <person name="Werren J.H."/>
        </authorList>
    </citation>
    <scope>NUCLEOTIDE SEQUENCE [LARGE SCALE GENOMIC DNA]</scope>
    <source>
        <strain evidence="2 3">Alberta</strain>
        <tissue evidence="2">Whole body</tissue>
    </source>
</reference>
<gene>
    <name evidence="2" type="ORF">TSAR_002479</name>
</gene>
<accession>A0A232FBC1</accession>
<dbReference type="OrthoDB" id="7698744at2759"/>
<keyword evidence="3" id="KW-1185">Reference proteome</keyword>